<protein>
    <recommendedName>
        <fullName evidence="1">Heterokaryon incompatibility domain-containing protein</fullName>
    </recommendedName>
</protein>
<dbReference type="OrthoDB" id="4062651at2759"/>
<dbReference type="InterPro" id="IPR010730">
    <property type="entry name" value="HET"/>
</dbReference>
<dbReference type="AlphaFoldDB" id="A0A0C4DME1"/>
<gene>
    <name evidence="2" type="ORF">MAPG_00947</name>
</gene>
<dbReference type="EnsemblFungi" id="MAPG_00947T0">
    <property type="protein sequence ID" value="MAPG_00947T0"/>
    <property type="gene ID" value="MAPG_00947"/>
</dbReference>
<name>A0A0C4DME1_MAGP6</name>
<dbReference type="PANTHER" id="PTHR33112:SF10">
    <property type="entry name" value="TOL"/>
    <property type="match status" value="1"/>
</dbReference>
<reference evidence="2" key="1">
    <citation type="submission" date="2010-05" db="EMBL/GenBank/DDBJ databases">
        <title>The Genome Sequence of Magnaporthe poae strain ATCC 64411.</title>
        <authorList>
            <consortium name="The Broad Institute Genome Sequencing Platform"/>
            <consortium name="Broad Institute Genome Sequencing Center for Infectious Disease"/>
            <person name="Ma L.-J."/>
            <person name="Dead R."/>
            <person name="Young S."/>
            <person name="Zeng Q."/>
            <person name="Koehrsen M."/>
            <person name="Alvarado L."/>
            <person name="Berlin A."/>
            <person name="Chapman S.B."/>
            <person name="Chen Z."/>
            <person name="Freedman E."/>
            <person name="Gellesch M."/>
            <person name="Goldberg J."/>
            <person name="Griggs A."/>
            <person name="Gujja S."/>
            <person name="Heilman E.R."/>
            <person name="Heiman D."/>
            <person name="Hepburn T."/>
            <person name="Howarth C."/>
            <person name="Jen D."/>
            <person name="Larson L."/>
            <person name="Mehta T."/>
            <person name="Neiman D."/>
            <person name="Pearson M."/>
            <person name="Roberts A."/>
            <person name="Saif S."/>
            <person name="Shea T."/>
            <person name="Shenoy N."/>
            <person name="Sisk P."/>
            <person name="Stolte C."/>
            <person name="Sykes S."/>
            <person name="Walk T."/>
            <person name="White J."/>
            <person name="Yandava C."/>
            <person name="Haas B."/>
            <person name="Nusbaum C."/>
            <person name="Birren B."/>
        </authorList>
    </citation>
    <scope>NUCLEOTIDE SEQUENCE</scope>
    <source>
        <strain evidence="2">ATCC 64411</strain>
    </source>
</reference>
<evidence type="ECO:0000259" key="1">
    <source>
        <dbReference type="Pfam" id="PF06985"/>
    </source>
</evidence>
<dbReference type="VEuPathDB" id="FungiDB:MAPG_00947"/>
<dbReference type="OMA" id="VYASAYC"/>
<sequence length="606" mass="67831">MRPVKIEEDSEFVRVFRQRFQSLGKPFSDEMKEDLLRSMVQGFHLGGHIRHKAPENHESFLDPTLKDGWGTTVENSFPCALLGGLEGWSQFDADLACARLCTPCSHILDLPRLVRLSLLKKTASACELCELLGPEAASSKDIQVGLPRLPDAGSPAYFALLRAVLDVGDGAKPDSLRLHCPTPGETGRYVTLSHRWGDPKEHCNFCTYLCNMGDRRAGIDPKTFQDAVTVTRELGVRFLWIDSICIIQPHKGCSVACSSFGDWEAEAGNMERYYHSAYCTIAATSAKGSSDGFIKPRRPEPFVSFRHEAYGRLFICPADDFQRDVEEAELNHRGWVLQERALSCRTTHFASNEVYFECGEGVRCETMTSLKNSNGNVMGDPNFPNDFLCMSGEYRVRLFQAVFEAYSRLALTHGSDRPIAVSGLEARLAKTFETGVKYGVFEKYLHRCLAWRRSRDGPMRRIEFRNRREVPSWSWMAYEGEIRYLDMPLHGVEWSTEVEYSAADHTLKAPIRKFSYCPMEAATSGGGEGARLLYDGEDEVVAGEEQECVVLGREKPKGVGTVDGQNYYILIVRKAPRGLGGYERVGIGIVQGKHVPEGVASKEQLV</sequence>
<dbReference type="PANTHER" id="PTHR33112">
    <property type="entry name" value="DOMAIN PROTEIN, PUTATIVE-RELATED"/>
    <property type="match status" value="1"/>
</dbReference>
<reference evidence="2" key="3">
    <citation type="submission" date="2011-03" db="EMBL/GenBank/DDBJ databases">
        <title>Annotation of Magnaporthe poae ATCC 64411.</title>
        <authorList>
            <person name="Ma L.-J."/>
            <person name="Dead R."/>
            <person name="Young S.K."/>
            <person name="Zeng Q."/>
            <person name="Gargeya S."/>
            <person name="Fitzgerald M."/>
            <person name="Haas B."/>
            <person name="Abouelleil A."/>
            <person name="Alvarado L."/>
            <person name="Arachchi H.M."/>
            <person name="Berlin A."/>
            <person name="Brown A."/>
            <person name="Chapman S.B."/>
            <person name="Chen Z."/>
            <person name="Dunbar C."/>
            <person name="Freedman E."/>
            <person name="Gearin G."/>
            <person name="Gellesch M."/>
            <person name="Goldberg J."/>
            <person name="Griggs A."/>
            <person name="Gujja S."/>
            <person name="Heiman D."/>
            <person name="Howarth C."/>
            <person name="Larson L."/>
            <person name="Lui A."/>
            <person name="MacDonald P.J.P."/>
            <person name="Mehta T."/>
            <person name="Montmayeur A."/>
            <person name="Murphy C."/>
            <person name="Neiman D."/>
            <person name="Pearson M."/>
            <person name="Priest M."/>
            <person name="Roberts A."/>
            <person name="Saif S."/>
            <person name="Shea T."/>
            <person name="Shenoy N."/>
            <person name="Sisk P."/>
            <person name="Stolte C."/>
            <person name="Sykes S."/>
            <person name="Yandava C."/>
            <person name="Wortman J."/>
            <person name="Nusbaum C."/>
            <person name="Birren B."/>
        </authorList>
    </citation>
    <scope>NUCLEOTIDE SEQUENCE</scope>
    <source>
        <strain evidence="2">ATCC 64411</strain>
    </source>
</reference>
<keyword evidence="4" id="KW-1185">Reference proteome</keyword>
<evidence type="ECO:0000313" key="4">
    <source>
        <dbReference type="Proteomes" id="UP000011715"/>
    </source>
</evidence>
<dbReference type="EMBL" id="ADBL01000228">
    <property type="status" value="NOT_ANNOTATED_CDS"/>
    <property type="molecule type" value="Genomic_DNA"/>
</dbReference>
<dbReference type="EMBL" id="GL876966">
    <property type="protein sequence ID" value="KLU81866.1"/>
    <property type="molecule type" value="Genomic_DNA"/>
</dbReference>
<proteinExistence type="predicted"/>
<dbReference type="Proteomes" id="UP000011715">
    <property type="component" value="Unassembled WGS sequence"/>
</dbReference>
<feature type="domain" description="Heterokaryon incompatibility" evidence="1">
    <location>
        <begin position="189"/>
        <end position="339"/>
    </location>
</feature>
<dbReference type="STRING" id="644358.A0A0C4DME1"/>
<reference evidence="3" key="5">
    <citation type="submission" date="2015-06" db="UniProtKB">
        <authorList>
            <consortium name="EnsemblFungi"/>
        </authorList>
    </citation>
    <scope>IDENTIFICATION</scope>
    <source>
        <strain evidence="3">ATCC 64411</strain>
    </source>
</reference>
<reference evidence="3" key="4">
    <citation type="journal article" date="2015" name="G3 (Bethesda)">
        <title>Genome sequences of three phytopathogenic species of the Magnaporthaceae family of fungi.</title>
        <authorList>
            <person name="Okagaki L.H."/>
            <person name="Nunes C.C."/>
            <person name="Sailsbery J."/>
            <person name="Clay B."/>
            <person name="Brown D."/>
            <person name="John T."/>
            <person name="Oh Y."/>
            <person name="Young N."/>
            <person name="Fitzgerald M."/>
            <person name="Haas B.J."/>
            <person name="Zeng Q."/>
            <person name="Young S."/>
            <person name="Adiconis X."/>
            <person name="Fan L."/>
            <person name="Levin J.Z."/>
            <person name="Mitchell T.K."/>
            <person name="Okubara P.A."/>
            <person name="Farman M.L."/>
            <person name="Kohn L.M."/>
            <person name="Birren B."/>
            <person name="Ma L.-J."/>
            <person name="Dean R.A."/>
        </authorList>
    </citation>
    <scope>NUCLEOTIDE SEQUENCE</scope>
    <source>
        <strain evidence="3">ATCC 64411 / 73-15</strain>
    </source>
</reference>
<dbReference type="Pfam" id="PF06985">
    <property type="entry name" value="HET"/>
    <property type="match status" value="1"/>
</dbReference>
<evidence type="ECO:0000313" key="3">
    <source>
        <dbReference type="EnsemblFungi" id="MAPG_00947T0"/>
    </source>
</evidence>
<dbReference type="eggNOG" id="ENOG502R41Z">
    <property type="taxonomic scope" value="Eukaryota"/>
</dbReference>
<organism evidence="3 4">
    <name type="scientific">Magnaporthiopsis poae (strain ATCC 64411 / 73-15)</name>
    <name type="common">Kentucky bluegrass fungus</name>
    <name type="synonym">Magnaporthe poae</name>
    <dbReference type="NCBI Taxonomy" id="644358"/>
    <lineage>
        <taxon>Eukaryota</taxon>
        <taxon>Fungi</taxon>
        <taxon>Dikarya</taxon>
        <taxon>Ascomycota</taxon>
        <taxon>Pezizomycotina</taxon>
        <taxon>Sordariomycetes</taxon>
        <taxon>Sordariomycetidae</taxon>
        <taxon>Magnaporthales</taxon>
        <taxon>Magnaporthaceae</taxon>
        <taxon>Magnaporthiopsis</taxon>
    </lineage>
</organism>
<reference evidence="4" key="2">
    <citation type="submission" date="2010-05" db="EMBL/GenBank/DDBJ databases">
        <title>The genome sequence of Magnaporthe poae strain ATCC 64411.</title>
        <authorList>
            <person name="Ma L.-J."/>
            <person name="Dead R."/>
            <person name="Young S."/>
            <person name="Zeng Q."/>
            <person name="Koehrsen M."/>
            <person name="Alvarado L."/>
            <person name="Berlin A."/>
            <person name="Chapman S.B."/>
            <person name="Chen Z."/>
            <person name="Freedman E."/>
            <person name="Gellesch M."/>
            <person name="Goldberg J."/>
            <person name="Griggs A."/>
            <person name="Gujja S."/>
            <person name="Heilman E.R."/>
            <person name="Heiman D."/>
            <person name="Hepburn T."/>
            <person name="Howarth C."/>
            <person name="Jen D."/>
            <person name="Larson L."/>
            <person name="Mehta T."/>
            <person name="Neiman D."/>
            <person name="Pearson M."/>
            <person name="Roberts A."/>
            <person name="Saif S."/>
            <person name="Shea T."/>
            <person name="Shenoy N."/>
            <person name="Sisk P."/>
            <person name="Stolte C."/>
            <person name="Sykes S."/>
            <person name="Walk T."/>
            <person name="White J."/>
            <person name="Yandava C."/>
            <person name="Haas B."/>
            <person name="Nusbaum C."/>
            <person name="Birren B."/>
        </authorList>
    </citation>
    <scope>NUCLEOTIDE SEQUENCE [LARGE SCALE GENOMIC DNA]</scope>
    <source>
        <strain evidence="4">ATCC 64411 / 73-15</strain>
    </source>
</reference>
<evidence type="ECO:0000313" key="2">
    <source>
        <dbReference type="EMBL" id="KLU81866.1"/>
    </source>
</evidence>
<accession>A0A0C4DME1</accession>